<accession>A0ABW9N1T3</accession>
<name>A0ABW9N1T3_9FIRM</name>
<feature type="region of interest" description="Disordered" evidence="1">
    <location>
        <begin position="24"/>
        <end position="147"/>
    </location>
</feature>
<keyword evidence="2" id="KW-1133">Transmembrane helix</keyword>
<proteinExistence type="predicted"/>
<sequence length="343" mass="38489">MKSKNKTFKYLCLLVALFSIQPSYAEQKEENPPVTQQTDIKSGDEITITEVEPAETTKTTAPVTVEENKPQKPASNKPVEKEAEKQENNEKTTPTIDPRATEVNERVNQKYREEQKAKQNQKIETKNEPASKPEATPKTKNEEVSSKEIDALIKELDKNTSAIKSQLKNANSNAGESKEVEDYQKAVDRVSDTIKSDALSKEDSEKIAKATTKIVAEYNKKIESAKTAAEKEALVKEASQKINESLVKVSRDLAKKNKEDSSIYDQKNETLVLEIEAHDKDNNDEDKNIRVTKTTSLEKSPKLAGENKQDQFFKMAVGIFVVLLISLSVSLAYILKKNDRKVL</sequence>
<evidence type="ECO:0000256" key="1">
    <source>
        <dbReference type="SAM" id="MobiDB-lite"/>
    </source>
</evidence>
<feature type="chain" id="PRO_5046875202" evidence="3">
    <location>
        <begin position="26"/>
        <end position="343"/>
    </location>
</feature>
<organism evidence="4 5">
    <name type="scientific">Anaerococcus groningensis</name>
    <dbReference type="NCBI Taxonomy" id="3115616"/>
    <lineage>
        <taxon>Bacteria</taxon>
        <taxon>Bacillati</taxon>
        <taxon>Bacillota</taxon>
        <taxon>Tissierellia</taxon>
        <taxon>Tissierellales</taxon>
        <taxon>Peptoniphilaceae</taxon>
        <taxon>Anaerococcus</taxon>
    </lineage>
</organism>
<dbReference type="Proteomes" id="UP001637993">
    <property type="component" value="Unassembled WGS sequence"/>
</dbReference>
<keyword evidence="2" id="KW-0472">Membrane</keyword>
<dbReference type="EMBL" id="JBGMEG010000013">
    <property type="protein sequence ID" value="MFO3718043.1"/>
    <property type="molecule type" value="Genomic_DNA"/>
</dbReference>
<dbReference type="RefSeq" id="WP_410024597.1">
    <property type="nucleotide sequence ID" value="NZ_JBGMEG010000013.1"/>
</dbReference>
<feature type="compositionally biased region" description="Basic and acidic residues" evidence="1">
    <location>
        <begin position="78"/>
        <end position="90"/>
    </location>
</feature>
<protein>
    <submittedName>
        <fullName evidence="4">Uncharacterized protein</fullName>
    </submittedName>
</protein>
<evidence type="ECO:0000313" key="4">
    <source>
        <dbReference type="EMBL" id="MFO3718043.1"/>
    </source>
</evidence>
<keyword evidence="2" id="KW-0812">Transmembrane</keyword>
<evidence type="ECO:0000313" key="5">
    <source>
        <dbReference type="Proteomes" id="UP001637993"/>
    </source>
</evidence>
<gene>
    <name evidence="4" type="ORF">AB9Q04_06860</name>
</gene>
<feature type="transmembrane region" description="Helical" evidence="2">
    <location>
        <begin position="312"/>
        <end position="335"/>
    </location>
</feature>
<comment type="caution">
    <text evidence="4">The sequence shown here is derived from an EMBL/GenBank/DDBJ whole genome shotgun (WGS) entry which is preliminary data.</text>
</comment>
<feature type="compositionally biased region" description="Basic and acidic residues" evidence="1">
    <location>
        <begin position="99"/>
        <end position="147"/>
    </location>
</feature>
<feature type="signal peptide" evidence="3">
    <location>
        <begin position="1"/>
        <end position="25"/>
    </location>
</feature>
<reference evidence="4 5" key="1">
    <citation type="journal article" date="2025" name="Anaerobe">
        <title>Description of Anaerococcus kampingiae sp. nov., Anaerococcus groningensis sp. nov., Anaerococcus martiniensis sp. nov., and Anaerococcus cruorum sp. nov., isolated from human clinical specimens.</title>
        <authorList>
            <person name="Boiten K.E."/>
            <person name="Meijer J."/>
            <person name="van Wezel E.M."/>
            <person name="Veloo A.C.M."/>
        </authorList>
    </citation>
    <scope>NUCLEOTIDE SEQUENCE [LARGE SCALE GENOMIC DNA]</scope>
    <source>
        <strain evidence="4 5">ENR1011</strain>
    </source>
</reference>
<keyword evidence="3" id="KW-0732">Signal</keyword>
<evidence type="ECO:0000256" key="2">
    <source>
        <dbReference type="SAM" id="Phobius"/>
    </source>
</evidence>
<evidence type="ECO:0000256" key="3">
    <source>
        <dbReference type="SAM" id="SignalP"/>
    </source>
</evidence>
<keyword evidence="5" id="KW-1185">Reference proteome</keyword>